<reference evidence="1 2" key="1">
    <citation type="submission" date="2018-06" db="EMBL/GenBank/DDBJ databases">
        <title>Comparative genomics reveals the genomic features of Rhizophagus irregularis, R. cerebriforme, R. diaphanum and Gigaspora rosea, and their symbiotic lifestyle signature.</title>
        <authorList>
            <person name="Morin E."/>
            <person name="San Clemente H."/>
            <person name="Chen E.C.H."/>
            <person name="De La Providencia I."/>
            <person name="Hainaut M."/>
            <person name="Kuo A."/>
            <person name="Kohler A."/>
            <person name="Murat C."/>
            <person name="Tang N."/>
            <person name="Roy S."/>
            <person name="Loubradou J."/>
            <person name="Henrissat B."/>
            <person name="Grigoriev I.V."/>
            <person name="Corradi N."/>
            <person name="Roux C."/>
            <person name="Martin F.M."/>
        </authorList>
    </citation>
    <scope>NUCLEOTIDE SEQUENCE [LARGE SCALE GENOMIC DNA]</scope>
    <source>
        <strain evidence="1 2">DAOM 194757</strain>
    </source>
</reference>
<dbReference type="OrthoDB" id="2735536at2759"/>
<evidence type="ECO:0000313" key="2">
    <source>
        <dbReference type="Proteomes" id="UP000266673"/>
    </source>
</evidence>
<dbReference type="Proteomes" id="UP000266673">
    <property type="component" value="Unassembled WGS sequence"/>
</dbReference>
<dbReference type="EMBL" id="QKWP01004712">
    <property type="protein sequence ID" value="RIB00247.1"/>
    <property type="molecule type" value="Genomic_DNA"/>
</dbReference>
<dbReference type="AlphaFoldDB" id="A0A397TU84"/>
<protein>
    <submittedName>
        <fullName evidence="1">Uncharacterized protein</fullName>
    </submittedName>
</protein>
<name>A0A397TU84_9GLOM</name>
<keyword evidence="2" id="KW-1185">Reference proteome</keyword>
<gene>
    <name evidence="1" type="ORF">C2G38_2234995</name>
</gene>
<proteinExistence type="predicted"/>
<comment type="caution">
    <text evidence="1">The sequence shown here is derived from an EMBL/GenBank/DDBJ whole genome shotgun (WGS) entry which is preliminary data.</text>
</comment>
<evidence type="ECO:0000313" key="1">
    <source>
        <dbReference type="EMBL" id="RIB00247.1"/>
    </source>
</evidence>
<sequence length="61" mass="7283">MLYLLLEFALIAYEFLLEELAKSLETYLTETKAYWLQDFISVQEDLWKNIIKSLLSPNRPI</sequence>
<accession>A0A397TU84</accession>
<organism evidence="1 2">
    <name type="scientific">Gigaspora rosea</name>
    <dbReference type="NCBI Taxonomy" id="44941"/>
    <lineage>
        <taxon>Eukaryota</taxon>
        <taxon>Fungi</taxon>
        <taxon>Fungi incertae sedis</taxon>
        <taxon>Mucoromycota</taxon>
        <taxon>Glomeromycotina</taxon>
        <taxon>Glomeromycetes</taxon>
        <taxon>Diversisporales</taxon>
        <taxon>Gigasporaceae</taxon>
        <taxon>Gigaspora</taxon>
    </lineage>
</organism>